<name>A0ABV2S158_BRAJP</name>
<dbReference type="EMBL" id="JBEPTQ010000002">
    <property type="protein sequence ID" value="MET4722911.1"/>
    <property type="molecule type" value="Genomic_DNA"/>
</dbReference>
<accession>A0ABV2S158</accession>
<organism evidence="1 2">
    <name type="scientific">Bradyrhizobium japonicum</name>
    <dbReference type="NCBI Taxonomy" id="375"/>
    <lineage>
        <taxon>Bacteria</taxon>
        <taxon>Pseudomonadati</taxon>
        <taxon>Pseudomonadota</taxon>
        <taxon>Alphaproteobacteria</taxon>
        <taxon>Hyphomicrobiales</taxon>
        <taxon>Nitrobacteraceae</taxon>
        <taxon>Bradyrhizobium</taxon>
    </lineage>
</organism>
<proteinExistence type="predicted"/>
<comment type="caution">
    <text evidence="1">The sequence shown here is derived from an EMBL/GenBank/DDBJ whole genome shotgun (WGS) entry which is preliminary data.</text>
</comment>
<dbReference type="Proteomes" id="UP001549291">
    <property type="component" value="Unassembled WGS sequence"/>
</dbReference>
<evidence type="ECO:0000313" key="2">
    <source>
        <dbReference type="Proteomes" id="UP001549291"/>
    </source>
</evidence>
<protein>
    <submittedName>
        <fullName evidence="1">Uncharacterized protein</fullName>
    </submittedName>
</protein>
<gene>
    <name evidence="1" type="ORF">ABIF63_007017</name>
</gene>
<sequence>MMFTRAVLTLVFLGNASAAWAVPFVALMGGTGAGQAR</sequence>
<evidence type="ECO:0000313" key="1">
    <source>
        <dbReference type="EMBL" id="MET4722911.1"/>
    </source>
</evidence>
<keyword evidence="2" id="KW-1185">Reference proteome</keyword>
<reference evidence="1 2" key="1">
    <citation type="submission" date="2024-06" db="EMBL/GenBank/DDBJ databases">
        <title>Genomic Encyclopedia of Type Strains, Phase V (KMG-V): Genome sequencing to study the core and pangenomes of soil and plant-associated prokaryotes.</title>
        <authorList>
            <person name="Whitman W."/>
        </authorList>
    </citation>
    <scope>NUCLEOTIDE SEQUENCE [LARGE SCALE GENOMIC DNA]</scope>
    <source>
        <strain evidence="1 2">USDA 160</strain>
    </source>
</reference>